<dbReference type="OrthoDB" id="3062563at2759"/>
<dbReference type="AlphaFoldDB" id="A0A0C3ECD3"/>
<evidence type="ECO:0000313" key="1">
    <source>
        <dbReference type="EMBL" id="KIM65581.1"/>
    </source>
</evidence>
<organism evidence="1 2">
    <name type="scientific">Scleroderma citrinum Foug A</name>
    <dbReference type="NCBI Taxonomy" id="1036808"/>
    <lineage>
        <taxon>Eukaryota</taxon>
        <taxon>Fungi</taxon>
        <taxon>Dikarya</taxon>
        <taxon>Basidiomycota</taxon>
        <taxon>Agaricomycotina</taxon>
        <taxon>Agaricomycetes</taxon>
        <taxon>Agaricomycetidae</taxon>
        <taxon>Boletales</taxon>
        <taxon>Sclerodermatineae</taxon>
        <taxon>Sclerodermataceae</taxon>
        <taxon>Scleroderma</taxon>
    </lineage>
</organism>
<feature type="non-terminal residue" evidence="1">
    <location>
        <position position="1"/>
    </location>
</feature>
<protein>
    <submittedName>
        <fullName evidence="1">Uncharacterized protein</fullName>
    </submittedName>
</protein>
<gene>
    <name evidence="1" type="ORF">SCLCIDRAFT_1212000</name>
</gene>
<name>A0A0C3ECD3_9AGAM</name>
<dbReference type="EMBL" id="KN822021">
    <property type="protein sequence ID" value="KIM65581.1"/>
    <property type="molecule type" value="Genomic_DNA"/>
</dbReference>
<evidence type="ECO:0000313" key="2">
    <source>
        <dbReference type="Proteomes" id="UP000053989"/>
    </source>
</evidence>
<dbReference type="HOGENOM" id="CLU_2997789_0_0_1"/>
<reference evidence="1 2" key="1">
    <citation type="submission" date="2014-04" db="EMBL/GenBank/DDBJ databases">
        <authorList>
            <consortium name="DOE Joint Genome Institute"/>
            <person name="Kuo A."/>
            <person name="Kohler A."/>
            <person name="Nagy L.G."/>
            <person name="Floudas D."/>
            <person name="Copeland A."/>
            <person name="Barry K.W."/>
            <person name="Cichocki N."/>
            <person name="Veneault-Fourrey C."/>
            <person name="LaButti K."/>
            <person name="Lindquist E.A."/>
            <person name="Lipzen A."/>
            <person name="Lundell T."/>
            <person name="Morin E."/>
            <person name="Murat C."/>
            <person name="Sun H."/>
            <person name="Tunlid A."/>
            <person name="Henrissat B."/>
            <person name="Grigoriev I.V."/>
            <person name="Hibbett D.S."/>
            <person name="Martin F."/>
            <person name="Nordberg H.P."/>
            <person name="Cantor M.N."/>
            <person name="Hua S.X."/>
        </authorList>
    </citation>
    <scope>NUCLEOTIDE SEQUENCE [LARGE SCALE GENOMIC DNA]</scope>
    <source>
        <strain evidence="1 2">Foug A</strain>
    </source>
</reference>
<keyword evidence="2" id="KW-1185">Reference proteome</keyword>
<proteinExistence type="predicted"/>
<reference evidence="2" key="2">
    <citation type="submission" date="2015-01" db="EMBL/GenBank/DDBJ databases">
        <title>Evolutionary Origins and Diversification of the Mycorrhizal Mutualists.</title>
        <authorList>
            <consortium name="DOE Joint Genome Institute"/>
            <consortium name="Mycorrhizal Genomics Consortium"/>
            <person name="Kohler A."/>
            <person name="Kuo A."/>
            <person name="Nagy L.G."/>
            <person name="Floudas D."/>
            <person name="Copeland A."/>
            <person name="Barry K.W."/>
            <person name="Cichocki N."/>
            <person name="Veneault-Fourrey C."/>
            <person name="LaButti K."/>
            <person name="Lindquist E.A."/>
            <person name="Lipzen A."/>
            <person name="Lundell T."/>
            <person name="Morin E."/>
            <person name="Murat C."/>
            <person name="Riley R."/>
            <person name="Ohm R."/>
            <person name="Sun H."/>
            <person name="Tunlid A."/>
            <person name="Henrissat B."/>
            <person name="Grigoriev I.V."/>
            <person name="Hibbett D.S."/>
            <person name="Martin F."/>
        </authorList>
    </citation>
    <scope>NUCLEOTIDE SEQUENCE [LARGE SCALE GENOMIC DNA]</scope>
    <source>
        <strain evidence="2">Foug A</strain>
    </source>
</reference>
<dbReference type="Proteomes" id="UP000053989">
    <property type="component" value="Unassembled WGS sequence"/>
</dbReference>
<dbReference type="InParanoid" id="A0A0C3ECD3"/>
<sequence length="61" mass="6640">LVEPTDERDARVEPEKFVGGDAEIVAQVKHLIVAEKGEIIDVDNSEDKDGESDLSTGLTLF</sequence>
<accession>A0A0C3ECD3</accession>